<gene>
    <name evidence="1" type="ORF">CSC2_20640</name>
</gene>
<keyword evidence="2" id="KW-1185">Reference proteome</keyword>
<name>A0ABQ1E9T0_9CLOT</name>
<dbReference type="RefSeq" id="WP_206869854.1">
    <property type="nucleotide sequence ID" value="NZ_BMBA01000002.1"/>
</dbReference>
<accession>A0ABQ1E9T0</accession>
<dbReference type="SUPFAM" id="SSF53474">
    <property type="entry name" value="alpha/beta-Hydrolases"/>
    <property type="match status" value="1"/>
</dbReference>
<reference evidence="1 2" key="1">
    <citation type="journal article" date="2021" name="Int. J. Syst. Evol. Microbiol.">
        <title>Clostridium zeae sp. nov., isolated from corn silage.</title>
        <authorList>
            <person name="Kobayashi H."/>
            <person name="Tanizawa Y."/>
            <person name="Yagura M."/>
            <person name="Sakamoto M."/>
            <person name="Ohkuma M."/>
            <person name="Tohno M."/>
        </authorList>
    </citation>
    <scope>NUCLEOTIDE SEQUENCE [LARGE SCALE GENOMIC DNA]</scope>
    <source>
        <strain evidence="1 2">CSC2</strain>
    </source>
</reference>
<dbReference type="EMBL" id="BMBA01000002">
    <property type="protein sequence ID" value="GFZ31538.1"/>
    <property type="molecule type" value="Genomic_DNA"/>
</dbReference>
<dbReference type="InterPro" id="IPR050583">
    <property type="entry name" value="Mycobacterial_A85_antigen"/>
</dbReference>
<protein>
    <submittedName>
        <fullName evidence="1">Esterase</fullName>
    </submittedName>
</protein>
<comment type="caution">
    <text evidence="1">The sequence shown here is derived from an EMBL/GenBank/DDBJ whole genome shotgun (WGS) entry which is preliminary data.</text>
</comment>
<dbReference type="PANTHER" id="PTHR48098">
    <property type="entry name" value="ENTEROCHELIN ESTERASE-RELATED"/>
    <property type="match status" value="1"/>
</dbReference>
<evidence type="ECO:0000313" key="2">
    <source>
        <dbReference type="Proteomes" id="UP000663802"/>
    </source>
</evidence>
<dbReference type="InterPro" id="IPR000801">
    <property type="entry name" value="Esterase-like"/>
</dbReference>
<dbReference type="Gene3D" id="3.40.50.1820">
    <property type="entry name" value="alpha/beta hydrolase"/>
    <property type="match status" value="1"/>
</dbReference>
<sequence length="242" mass="27826">MRGNIDLFTCDGYNCSIYVPEQYIEGEARFPVVYVNGANDIRDIAYAIEPYFYKDCPPFILVNIKPKSWNDDYTPWSAKGIARDGEDFGGKADNYIETLLYKIKPYIDTNYRTKSDYKNNVLLGYSLGGLLALYALYRCEGFGKVGSLSGSLWYDKWTEYMSLNNPYNKDAKVYLSLGIKESKSRNLRMANVGVCTEKAFEILQEQLSSEENVKLEWNNGGHFTEITERFIKAILWLVKDIK</sequence>
<proteinExistence type="predicted"/>
<organism evidence="1 2">
    <name type="scientific">Clostridium zeae</name>
    <dbReference type="NCBI Taxonomy" id="2759022"/>
    <lineage>
        <taxon>Bacteria</taxon>
        <taxon>Bacillati</taxon>
        <taxon>Bacillota</taxon>
        <taxon>Clostridia</taxon>
        <taxon>Eubacteriales</taxon>
        <taxon>Clostridiaceae</taxon>
        <taxon>Clostridium</taxon>
    </lineage>
</organism>
<evidence type="ECO:0000313" key="1">
    <source>
        <dbReference type="EMBL" id="GFZ31538.1"/>
    </source>
</evidence>
<dbReference type="PANTHER" id="PTHR48098:SF6">
    <property type="entry name" value="FERRI-BACILLIBACTIN ESTERASE BESA"/>
    <property type="match status" value="1"/>
</dbReference>
<dbReference type="Pfam" id="PF00756">
    <property type="entry name" value="Esterase"/>
    <property type="match status" value="1"/>
</dbReference>
<dbReference type="InterPro" id="IPR029058">
    <property type="entry name" value="AB_hydrolase_fold"/>
</dbReference>
<dbReference type="Proteomes" id="UP000663802">
    <property type="component" value="Unassembled WGS sequence"/>
</dbReference>